<dbReference type="HOGENOM" id="CLU_2597428_0_0_1"/>
<organism evidence="3 4">
    <name type="scientific">Emiliania huxleyi (strain CCMP1516)</name>
    <dbReference type="NCBI Taxonomy" id="280463"/>
    <lineage>
        <taxon>Eukaryota</taxon>
        <taxon>Haptista</taxon>
        <taxon>Haptophyta</taxon>
        <taxon>Prymnesiophyceae</taxon>
        <taxon>Isochrysidales</taxon>
        <taxon>Noelaerhabdaceae</taxon>
        <taxon>Emiliania</taxon>
    </lineage>
</organism>
<keyword evidence="1" id="KW-0732">Signal</keyword>
<dbReference type="KEGG" id="ehx:EMIHUDRAFT_49904"/>
<dbReference type="InterPro" id="IPR035971">
    <property type="entry name" value="CBD_sf"/>
</dbReference>
<feature type="domain" description="CBM1" evidence="2">
    <location>
        <begin position="1"/>
        <end position="32"/>
    </location>
</feature>
<dbReference type="PROSITE" id="PS51164">
    <property type="entry name" value="CBM1_2"/>
    <property type="match status" value="2"/>
</dbReference>
<dbReference type="RefSeq" id="XP_005764116.1">
    <property type="nucleotide sequence ID" value="XM_005764059.1"/>
</dbReference>
<dbReference type="GO" id="GO:0030248">
    <property type="term" value="F:cellulose binding"/>
    <property type="evidence" value="ECO:0007669"/>
    <property type="project" value="InterPro"/>
</dbReference>
<dbReference type="Pfam" id="PF00734">
    <property type="entry name" value="CBM_1"/>
    <property type="match status" value="2"/>
</dbReference>
<dbReference type="GO" id="GO:0005975">
    <property type="term" value="P:carbohydrate metabolic process"/>
    <property type="evidence" value="ECO:0007669"/>
    <property type="project" value="InterPro"/>
</dbReference>
<protein>
    <recommendedName>
        <fullName evidence="2">CBM1 domain-containing protein</fullName>
    </recommendedName>
</protein>
<dbReference type="Proteomes" id="UP000013827">
    <property type="component" value="Unassembled WGS sequence"/>
</dbReference>
<dbReference type="AlphaFoldDB" id="A0A0D3IKA2"/>
<dbReference type="SUPFAM" id="SSF57180">
    <property type="entry name" value="Cellulose-binding domain"/>
    <property type="match status" value="2"/>
</dbReference>
<sequence length="80" mass="9166">WEQCGGSDWTGPKQCPMDHTCLVRREKFSQCVPPMHDSKSPPRNPGPWEQCGGKSYEGPTACPREYTCQYRRETFSQCIP</sequence>
<reference evidence="3" key="2">
    <citation type="submission" date="2024-10" db="UniProtKB">
        <authorList>
            <consortium name="EnsemblProtists"/>
        </authorList>
    </citation>
    <scope>IDENTIFICATION</scope>
</reference>
<dbReference type="GO" id="GO:0005576">
    <property type="term" value="C:extracellular region"/>
    <property type="evidence" value="ECO:0007669"/>
    <property type="project" value="InterPro"/>
</dbReference>
<name>A0A0D3IKA2_EMIH1</name>
<reference evidence="4" key="1">
    <citation type="journal article" date="2013" name="Nature">
        <title>Pan genome of the phytoplankton Emiliania underpins its global distribution.</title>
        <authorList>
            <person name="Read B.A."/>
            <person name="Kegel J."/>
            <person name="Klute M.J."/>
            <person name="Kuo A."/>
            <person name="Lefebvre S.C."/>
            <person name="Maumus F."/>
            <person name="Mayer C."/>
            <person name="Miller J."/>
            <person name="Monier A."/>
            <person name="Salamov A."/>
            <person name="Young J."/>
            <person name="Aguilar M."/>
            <person name="Claverie J.M."/>
            <person name="Frickenhaus S."/>
            <person name="Gonzalez K."/>
            <person name="Herman E.K."/>
            <person name="Lin Y.C."/>
            <person name="Napier J."/>
            <person name="Ogata H."/>
            <person name="Sarno A.F."/>
            <person name="Shmutz J."/>
            <person name="Schroeder D."/>
            <person name="de Vargas C."/>
            <person name="Verret F."/>
            <person name="von Dassow P."/>
            <person name="Valentin K."/>
            <person name="Van de Peer Y."/>
            <person name="Wheeler G."/>
            <person name="Dacks J.B."/>
            <person name="Delwiche C.F."/>
            <person name="Dyhrman S.T."/>
            <person name="Glockner G."/>
            <person name="John U."/>
            <person name="Richards T."/>
            <person name="Worden A.Z."/>
            <person name="Zhang X."/>
            <person name="Grigoriev I.V."/>
            <person name="Allen A.E."/>
            <person name="Bidle K."/>
            <person name="Borodovsky M."/>
            <person name="Bowler C."/>
            <person name="Brownlee C."/>
            <person name="Cock J.M."/>
            <person name="Elias M."/>
            <person name="Gladyshev V.N."/>
            <person name="Groth M."/>
            <person name="Guda C."/>
            <person name="Hadaegh A."/>
            <person name="Iglesias-Rodriguez M.D."/>
            <person name="Jenkins J."/>
            <person name="Jones B.M."/>
            <person name="Lawson T."/>
            <person name="Leese F."/>
            <person name="Lindquist E."/>
            <person name="Lobanov A."/>
            <person name="Lomsadze A."/>
            <person name="Malik S.B."/>
            <person name="Marsh M.E."/>
            <person name="Mackinder L."/>
            <person name="Mock T."/>
            <person name="Mueller-Roeber B."/>
            <person name="Pagarete A."/>
            <person name="Parker M."/>
            <person name="Probert I."/>
            <person name="Quesneville H."/>
            <person name="Raines C."/>
            <person name="Rensing S.A."/>
            <person name="Riano-Pachon D.M."/>
            <person name="Richier S."/>
            <person name="Rokitta S."/>
            <person name="Shiraiwa Y."/>
            <person name="Soanes D.M."/>
            <person name="van der Giezen M."/>
            <person name="Wahlund T.M."/>
            <person name="Williams B."/>
            <person name="Wilson W."/>
            <person name="Wolfe G."/>
            <person name="Wurch L.L."/>
        </authorList>
    </citation>
    <scope>NUCLEOTIDE SEQUENCE</scope>
</reference>
<dbReference type="InterPro" id="IPR000254">
    <property type="entry name" value="CBD"/>
</dbReference>
<evidence type="ECO:0000259" key="2">
    <source>
        <dbReference type="PROSITE" id="PS51164"/>
    </source>
</evidence>
<proteinExistence type="predicted"/>
<dbReference type="GeneID" id="17257838"/>
<dbReference type="EnsemblProtists" id="EOD11687">
    <property type="protein sequence ID" value="EOD11687"/>
    <property type="gene ID" value="EMIHUDRAFT_49904"/>
</dbReference>
<keyword evidence="4" id="KW-1185">Reference proteome</keyword>
<feature type="domain" description="CBM1" evidence="2">
    <location>
        <begin position="43"/>
        <end position="79"/>
    </location>
</feature>
<evidence type="ECO:0000313" key="4">
    <source>
        <dbReference type="Proteomes" id="UP000013827"/>
    </source>
</evidence>
<accession>A0A0D3IKA2</accession>
<evidence type="ECO:0000256" key="1">
    <source>
        <dbReference type="ARBA" id="ARBA00022729"/>
    </source>
</evidence>
<dbReference type="SMART" id="SM00236">
    <property type="entry name" value="fCBD"/>
    <property type="match status" value="2"/>
</dbReference>
<evidence type="ECO:0000313" key="3">
    <source>
        <dbReference type="EnsemblProtists" id="EOD11687"/>
    </source>
</evidence>
<dbReference type="PaxDb" id="2903-EOD11687"/>